<dbReference type="SUPFAM" id="SSF51905">
    <property type="entry name" value="FAD/NAD(P)-binding domain"/>
    <property type="match status" value="1"/>
</dbReference>
<keyword evidence="3" id="KW-1185">Reference proteome</keyword>
<reference evidence="2 3" key="1">
    <citation type="submission" date="2024-01" db="EMBL/GenBank/DDBJ databases">
        <title>Complete genome of Cladobotryum mycophilum ATHUM6906.</title>
        <authorList>
            <person name="Christinaki A.C."/>
            <person name="Myridakis A.I."/>
            <person name="Kouvelis V.N."/>
        </authorList>
    </citation>
    <scope>NUCLEOTIDE SEQUENCE [LARGE SCALE GENOMIC DNA]</scope>
    <source>
        <strain evidence="2 3">ATHUM6906</strain>
    </source>
</reference>
<dbReference type="InterPro" id="IPR050464">
    <property type="entry name" value="Zeta_carotene_desat/Oxidored"/>
</dbReference>
<sequence length="441" mass="48526">MSSSIRYRCLGSALWLVVTMVTALAAADFEDQDYITREVCIVGGGSTGTYAAVQLQDQGHSVVVVEQKSRLGGHAETEYYPDGFINYGVAGVFGNQLTKNYLERLGTGKKVAPNPNNLGFGEAAALYLNAIKQYNFTSEGTYDLPQPVPEELLRPFGEFVQKNRLEGALPLIFTFASGVGNILETPLLYVLQNFGIAHINALLSGYITPKEGLADIYKKAAAAIGPSNILYQTLVVEARRSEDGGINLVVQSADGCQKMIKAKKLLITMPPTMKNMGPFDLDAKEKSLFRKWHWQNYYAAIVNDSGIPNDLQVSNLDPSQPNSLPVPPFQWSLEYMGVPGYLASKIIAGPDFTADEAKDLVVSDIRRMKGTYPIQDPEIVAFADHTPTSMKVSAEDVRNGFYTRLYALQGQKSTYYTGLSFCSDYSSLLWAYTEKIIAQMF</sequence>
<feature type="chain" id="PRO_5045045051" evidence="1">
    <location>
        <begin position="26"/>
        <end position="441"/>
    </location>
</feature>
<keyword evidence="1" id="KW-0732">Signal</keyword>
<comment type="caution">
    <text evidence="2">The sequence shown here is derived from an EMBL/GenBank/DDBJ whole genome shotgun (WGS) entry which is preliminary data.</text>
</comment>
<dbReference type="Gene3D" id="1.10.405.20">
    <property type="match status" value="1"/>
</dbReference>
<dbReference type="Gene3D" id="3.30.70.1990">
    <property type="match status" value="1"/>
</dbReference>
<dbReference type="PANTHER" id="PTHR42923:SF26">
    <property type="entry name" value="FMN REDUCTASE LOT6, PUTATIVE (AFU_ORTHOLOGUE AFUA_7G06600)-RELATED"/>
    <property type="match status" value="1"/>
</dbReference>
<evidence type="ECO:0000313" key="3">
    <source>
        <dbReference type="Proteomes" id="UP001338125"/>
    </source>
</evidence>
<protein>
    <submittedName>
        <fullName evidence="2">Beta-cyclopiazonate dehydrogenase</fullName>
    </submittedName>
</protein>
<dbReference type="Gene3D" id="3.50.50.60">
    <property type="entry name" value="FAD/NAD(P)-binding domain"/>
    <property type="match status" value="1"/>
</dbReference>
<name>A0ABR0SQ99_9HYPO</name>
<gene>
    <name evidence="2" type="ORF">PT974_07353</name>
</gene>
<dbReference type="PANTHER" id="PTHR42923">
    <property type="entry name" value="PROTOPORPHYRINOGEN OXIDASE"/>
    <property type="match status" value="1"/>
</dbReference>
<evidence type="ECO:0000256" key="1">
    <source>
        <dbReference type="SAM" id="SignalP"/>
    </source>
</evidence>
<organism evidence="2 3">
    <name type="scientific">Cladobotryum mycophilum</name>
    <dbReference type="NCBI Taxonomy" id="491253"/>
    <lineage>
        <taxon>Eukaryota</taxon>
        <taxon>Fungi</taxon>
        <taxon>Dikarya</taxon>
        <taxon>Ascomycota</taxon>
        <taxon>Pezizomycotina</taxon>
        <taxon>Sordariomycetes</taxon>
        <taxon>Hypocreomycetidae</taxon>
        <taxon>Hypocreales</taxon>
        <taxon>Hypocreaceae</taxon>
        <taxon>Cladobotryum</taxon>
    </lineage>
</organism>
<dbReference type="Pfam" id="PF13450">
    <property type="entry name" value="NAD_binding_8"/>
    <property type="match status" value="1"/>
</dbReference>
<dbReference type="Proteomes" id="UP001338125">
    <property type="component" value="Unassembled WGS sequence"/>
</dbReference>
<proteinExistence type="predicted"/>
<feature type="signal peptide" evidence="1">
    <location>
        <begin position="1"/>
        <end position="25"/>
    </location>
</feature>
<dbReference type="InterPro" id="IPR036188">
    <property type="entry name" value="FAD/NAD-bd_sf"/>
</dbReference>
<accession>A0ABR0SQ99</accession>
<dbReference type="EMBL" id="JAVFKD010000012">
    <property type="protein sequence ID" value="KAK5993915.1"/>
    <property type="molecule type" value="Genomic_DNA"/>
</dbReference>
<evidence type="ECO:0000313" key="2">
    <source>
        <dbReference type="EMBL" id="KAK5993915.1"/>
    </source>
</evidence>